<evidence type="ECO:0000313" key="10">
    <source>
        <dbReference type="Proteomes" id="UP001649230"/>
    </source>
</evidence>
<dbReference type="Proteomes" id="UP001649230">
    <property type="component" value="Chromosome"/>
</dbReference>
<evidence type="ECO:0000256" key="5">
    <source>
        <dbReference type="ARBA" id="ARBA00022989"/>
    </source>
</evidence>
<dbReference type="Pfam" id="PF00528">
    <property type="entry name" value="BPD_transp_1"/>
    <property type="match status" value="1"/>
</dbReference>
<dbReference type="PANTHER" id="PTHR43744">
    <property type="entry name" value="ABC TRANSPORTER PERMEASE PROTEIN MG189-RELATED-RELATED"/>
    <property type="match status" value="1"/>
</dbReference>
<feature type="transmembrane region" description="Helical" evidence="7">
    <location>
        <begin position="21"/>
        <end position="44"/>
    </location>
</feature>
<comment type="subcellular location">
    <subcellularLocation>
        <location evidence="1 7">Cell membrane</location>
        <topology evidence="1 7">Multi-pass membrane protein</topology>
    </subcellularLocation>
</comment>
<dbReference type="CDD" id="cd06261">
    <property type="entry name" value="TM_PBP2"/>
    <property type="match status" value="1"/>
</dbReference>
<feature type="transmembrane region" description="Helical" evidence="7">
    <location>
        <begin position="266"/>
        <end position="285"/>
    </location>
</feature>
<comment type="similarity">
    <text evidence="7">Belongs to the binding-protein-dependent transport system permease family.</text>
</comment>
<keyword evidence="3" id="KW-1003">Cell membrane</keyword>
<name>A0ABY3SM42_9BACL</name>
<keyword evidence="10" id="KW-1185">Reference proteome</keyword>
<dbReference type="RefSeq" id="WP_235121495.1">
    <property type="nucleotide sequence ID" value="NZ_CP090978.1"/>
</dbReference>
<sequence>MYENDECEKSHWDQRLLDLTGYVFVGLISLACLIPFILIISGSFTSEASITSDGFRLWPKEFSLSAYSFALAHPQQFISSYVLTISLTVGGTLIGLFISAMAAYVLQRQDFEWRNGFAFFFYFTTLFNGGLVPWYILMVNYLHMKNTFWSLLLPPLLNVFYIIILRTFLRSIPDAITESAKIDGAGDFTIFVRLILPLAKPGLATIGLFTALNYWNDWFNSLLFVQDESLYTLQYLLYKMLGNLEGIRKVMAISGMHVADLPGESLKMALAILVTGPIVFLYPFVQRYFVQGLTVGSVKG</sequence>
<evidence type="ECO:0000256" key="7">
    <source>
        <dbReference type="RuleBase" id="RU363032"/>
    </source>
</evidence>
<keyword evidence="4 7" id="KW-0812">Transmembrane</keyword>
<keyword evidence="5 7" id="KW-1133">Transmembrane helix</keyword>
<proteinExistence type="inferred from homology"/>
<dbReference type="InterPro" id="IPR000515">
    <property type="entry name" value="MetI-like"/>
</dbReference>
<gene>
    <name evidence="9" type="ORF">L0M14_07190</name>
</gene>
<accession>A0ABY3SM42</accession>
<reference evidence="9 10" key="1">
    <citation type="journal article" date="2024" name="Int. J. Syst. Evol. Microbiol.">
        <title>Paenibacillus hexagrammi sp. nov., a novel bacterium isolated from the gut content of Hexagrammos agrammus.</title>
        <authorList>
            <person name="Jung H.K."/>
            <person name="Kim D.G."/>
            <person name="Zin H."/>
            <person name="Park J."/>
            <person name="Jung H."/>
            <person name="Kim Y.O."/>
            <person name="Kong H.J."/>
            <person name="Kim J.W."/>
            <person name="Kim Y.S."/>
        </authorList>
    </citation>
    <scope>NUCLEOTIDE SEQUENCE [LARGE SCALE GENOMIC DNA]</scope>
    <source>
        <strain evidence="9 10">YPD9-1</strain>
    </source>
</reference>
<feature type="domain" description="ABC transmembrane type-1" evidence="8">
    <location>
        <begin position="81"/>
        <end position="285"/>
    </location>
</feature>
<evidence type="ECO:0000256" key="4">
    <source>
        <dbReference type="ARBA" id="ARBA00022692"/>
    </source>
</evidence>
<evidence type="ECO:0000313" key="9">
    <source>
        <dbReference type="EMBL" id="UJF34922.1"/>
    </source>
</evidence>
<feature type="transmembrane region" description="Helical" evidence="7">
    <location>
        <begin position="81"/>
        <end position="105"/>
    </location>
</feature>
<feature type="transmembrane region" description="Helical" evidence="7">
    <location>
        <begin position="117"/>
        <end position="136"/>
    </location>
</feature>
<keyword evidence="2 7" id="KW-0813">Transport</keyword>
<evidence type="ECO:0000256" key="2">
    <source>
        <dbReference type="ARBA" id="ARBA00022448"/>
    </source>
</evidence>
<feature type="transmembrane region" description="Helical" evidence="7">
    <location>
        <begin position="148"/>
        <end position="169"/>
    </location>
</feature>
<evidence type="ECO:0000256" key="6">
    <source>
        <dbReference type="ARBA" id="ARBA00023136"/>
    </source>
</evidence>
<protein>
    <submittedName>
        <fullName evidence="9">Carbohydrate ABC transporter permease</fullName>
    </submittedName>
</protein>
<dbReference type="PROSITE" id="PS50928">
    <property type="entry name" value="ABC_TM1"/>
    <property type="match status" value="1"/>
</dbReference>
<evidence type="ECO:0000256" key="3">
    <source>
        <dbReference type="ARBA" id="ARBA00022475"/>
    </source>
</evidence>
<organism evidence="9 10">
    <name type="scientific">Paenibacillus hexagrammi</name>
    <dbReference type="NCBI Taxonomy" id="2908839"/>
    <lineage>
        <taxon>Bacteria</taxon>
        <taxon>Bacillati</taxon>
        <taxon>Bacillota</taxon>
        <taxon>Bacilli</taxon>
        <taxon>Bacillales</taxon>
        <taxon>Paenibacillaceae</taxon>
        <taxon>Paenibacillus</taxon>
    </lineage>
</organism>
<keyword evidence="6 7" id="KW-0472">Membrane</keyword>
<evidence type="ECO:0000256" key="1">
    <source>
        <dbReference type="ARBA" id="ARBA00004651"/>
    </source>
</evidence>
<dbReference type="PANTHER" id="PTHR43744:SF9">
    <property type="entry name" value="POLYGALACTURONAN_RHAMNOGALACTURONAN TRANSPORT SYSTEM PERMEASE PROTEIN YTCP"/>
    <property type="match status" value="1"/>
</dbReference>
<dbReference type="Gene3D" id="1.10.3720.10">
    <property type="entry name" value="MetI-like"/>
    <property type="match status" value="1"/>
</dbReference>
<dbReference type="SUPFAM" id="SSF161098">
    <property type="entry name" value="MetI-like"/>
    <property type="match status" value="1"/>
</dbReference>
<dbReference type="InterPro" id="IPR035906">
    <property type="entry name" value="MetI-like_sf"/>
</dbReference>
<dbReference type="EMBL" id="CP090978">
    <property type="protein sequence ID" value="UJF34922.1"/>
    <property type="molecule type" value="Genomic_DNA"/>
</dbReference>
<evidence type="ECO:0000259" key="8">
    <source>
        <dbReference type="PROSITE" id="PS50928"/>
    </source>
</evidence>
<feature type="transmembrane region" description="Helical" evidence="7">
    <location>
        <begin position="190"/>
        <end position="215"/>
    </location>
</feature>